<dbReference type="SUPFAM" id="SSF81301">
    <property type="entry name" value="Nucleotidyltransferase"/>
    <property type="match status" value="1"/>
</dbReference>
<dbReference type="CDD" id="cd05403">
    <property type="entry name" value="NT_KNTase_like"/>
    <property type="match status" value="1"/>
</dbReference>
<keyword evidence="14" id="KW-1185">Reference proteome</keyword>
<evidence type="ECO:0000256" key="1">
    <source>
        <dbReference type="ARBA" id="ARBA00001946"/>
    </source>
</evidence>
<comment type="similarity">
    <text evidence="9">Belongs to the MntA antitoxin family.</text>
</comment>
<dbReference type="GO" id="GO:0005524">
    <property type="term" value="F:ATP binding"/>
    <property type="evidence" value="ECO:0007669"/>
    <property type="project" value="UniProtKB-KW"/>
</dbReference>
<dbReference type="GO" id="GO:0046872">
    <property type="term" value="F:metal ion binding"/>
    <property type="evidence" value="ECO:0007669"/>
    <property type="project" value="UniProtKB-KW"/>
</dbReference>
<dbReference type="Proteomes" id="UP000256321">
    <property type="component" value="Unassembled WGS sequence"/>
</dbReference>
<dbReference type="Proteomes" id="UP000629596">
    <property type="component" value="Unassembled WGS sequence"/>
</dbReference>
<evidence type="ECO:0000256" key="7">
    <source>
        <dbReference type="ARBA" id="ARBA00022840"/>
    </source>
</evidence>
<evidence type="ECO:0000313" key="12">
    <source>
        <dbReference type="EMBL" id="RDU50420.1"/>
    </source>
</evidence>
<dbReference type="InterPro" id="IPR052038">
    <property type="entry name" value="Type-VII_TA_antitoxin"/>
</dbReference>
<sequence length="97" mass="11140">MQSIAEYKEILSKFKKEFGPRFGIKELGIFGSVARGEQTEESDLDVFVSLEKVEPFILFDLKELLESLCKCKVDLIRLRDSLRPALKNNILKDGIYV</sequence>
<dbReference type="Gene3D" id="3.30.460.10">
    <property type="entry name" value="Beta Polymerase, domain 2"/>
    <property type="match status" value="1"/>
</dbReference>
<evidence type="ECO:0000313" key="11">
    <source>
        <dbReference type="EMBL" id="MBC8600941.1"/>
    </source>
</evidence>
<reference evidence="12 13" key="1">
    <citation type="submission" date="2018-07" db="EMBL/GenBank/DDBJ databases">
        <title>Parabacteroides acidifaciens nov. sp., isolated from human feces.</title>
        <authorList>
            <person name="Wang Y.J."/>
        </authorList>
    </citation>
    <scope>NUCLEOTIDE SEQUENCE [LARGE SCALE GENOMIC DNA]</scope>
    <source>
        <strain evidence="12 13">426-9</strain>
    </source>
</reference>
<organism evidence="12 13">
    <name type="scientific">Parabacteroides acidifaciens</name>
    <dbReference type="NCBI Taxonomy" id="2290935"/>
    <lineage>
        <taxon>Bacteria</taxon>
        <taxon>Pseudomonadati</taxon>
        <taxon>Bacteroidota</taxon>
        <taxon>Bacteroidia</taxon>
        <taxon>Bacteroidales</taxon>
        <taxon>Tannerellaceae</taxon>
        <taxon>Parabacteroides</taxon>
    </lineage>
</organism>
<keyword evidence="3 12" id="KW-0808">Transferase</keyword>
<keyword evidence="2" id="KW-1277">Toxin-antitoxin system</keyword>
<dbReference type="AlphaFoldDB" id="A0A3D8HIC1"/>
<evidence type="ECO:0000256" key="5">
    <source>
        <dbReference type="ARBA" id="ARBA00022723"/>
    </source>
</evidence>
<evidence type="ECO:0000256" key="3">
    <source>
        <dbReference type="ARBA" id="ARBA00022679"/>
    </source>
</evidence>
<keyword evidence="8" id="KW-0460">Magnesium</keyword>
<evidence type="ECO:0000313" key="13">
    <source>
        <dbReference type="Proteomes" id="UP000256321"/>
    </source>
</evidence>
<dbReference type="GO" id="GO:0016779">
    <property type="term" value="F:nucleotidyltransferase activity"/>
    <property type="evidence" value="ECO:0007669"/>
    <property type="project" value="UniProtKB-KW"/>
</dbReference>
<evidence type="ECO:0000256" key="2">
    <source>
        <dbReference type="ARBA" id="ARBA00022649"/>
    </source>
</evidence>
<dbReference type="RefSeq" id="WP_115498459.1">
    <property type="nucleotide sequence ID" value="NZ_JACRTI010000006.1"/>
</dbReference>
<dbReference type="PANTHER" id="PTHR33571:SF14">
    <property type="entry name" value="PROTEIN ADENYLYLTRANSFERASE MJ0435-RELATED"/>
    <property type="match status" value="1"/>
</dbReference>
<dbReference type="InterPro" id="IPR043519">
    <property type="entry name" value="NT_sf"/>
</dbReference>
<evidence type="ECO:0000256" key="9">
    <source>
        <dbReference type="ARBA" id="ARBA00038276"/>
    </source>
</evidence>
<reference evidence="11 14" key="2">
    <citation type="submission" date="2020-08" db="EMBL/GenBank/DDBJ databases">
        <title>Genome public.</title>
        <authorList>
            <person name="Liu C."/>
            <person name="Sun Q."/>
        </authorList>
    </citation>
    <scope>NUCLEOTIDE SEQUENCE [LARGE SCALE GENOMIC DNA]</scope>
    <source>
        <strain evidence="11 14">426_9</strain>
    </source>
</reference>
<evidence type="ECO:0000256" key="8">
    <source>
        <dbReference type="ARBA" id="ARBA00022842"/>
    </source>
</evidence>
<keyword evidence="4" id="KW-0548">Nucleotidyltransferase</keyword>
<proteinExistence type="inferred from homology"/>
<protein>
    <submittedName>
        <fullName evidence="11 12">Nucleotidyltransferase</fullName>
    </submittedName>
</protein>
<evidence type="ECO:0000256" key="6">
    <source>
        <dbReference type="ARBA" id="ARBA00022741"/>
    </source>
</evidence>
<keyword evidence="7" id="KW-0067">ATP-binding</keyword>
<keyword evidence="5" id="KW-0479">Metal-binding</keyword>
<dbReference type="EMBL" id="JACRTI010000006">
    <property type="protein sequence ID" value="MBC8600941.1"/>
    <property type="molecule type" value="Genomic_DNA"/>
</dbReference>
<evidence type="ECO:0000313" key="14">
    <source>
        <dbReference type="Proteomes" id="UP000629596"/>
    </source>
</evidence>
<name>A0A3D8HIC1_9BACT</name>
<accession>A0A3D8HIC1</accession>
<keyword evidence="6" id="KW-0547">Nucleotide-binding</keyword>
<dbReference type="InterPro" id="IPR002934">
    <property type="entry name" value="Polymerase_NTP_transf_dom"/>
</dbReference>
<gene>
    <name evidence="12" type="ORF">DWU89_04370</name>
    <name evidence="11" type="ORF">H8784_04305</name>
</gene>
<evidence type="ECO:0000256" key="4">
    <source>
        <dbReference type="ARBA" id="ARBA00022695"/>
    </source>
</evidence>
<dbReference type="EMBL" id="QREV01000006">
    <property type="protein sequence ID" value="RDU50420.1"/>
    <property type="molecule type" value="Genomic_DNA"/>
</dbReference>
<comment type="cofactor">
    <cofactor evidence="1">
        <name>Mg(2+)</name>
        <dbReference type="ChEBI" id="CHEBI:18420"/>
    </cofactor>
</comment>
<comment type="caution">
    <text evidence="12">The sequence shown here is derived from an EMBL/GenBank/DDBJ whole genome shotgun (WGS) entry which is preliminary data.</text>
</comment>
<feature type="domain" description="Polymerase nucleotidyl transferase" evidence="10">
    <location>
        <begin position="11"/>
        <end position="97"/>
    </location>
</feature>
<dbReference type="Pfam" id="PF01909">
    <property type="entry name" value="NTP_transf_2"/>
    <property type="match status" value="1"/>
</dbReference>
<evidence type="ECO:0000259" key="10">
    <source>
        <dbReference type="Pfam" id="PF01909"/>
    </source>
</evidence>
<dbReference type="PANTHER" id="PTHR33571">
    <property type="entry name" value="SSL8005 PROTEIN"/>
    <property type="match status" value="1"/>
</dbReference>